<evidence type="ECO:0000256" key="2">
    <source>
        <dbReference type="SAM" id="Phobius"/>
    </source>
</evidence>
<accession>A0A084B5B1</accession>
<feature type="domain" description="DUF7598" evidence="3">
    <location>
        <begin position="9"/>
        <end position="146"/>
    </location>
</feature>
<evidence type="ECO:0000313" key="5">
    <source>
        <dbReference type="Proteomes" id="UP000028045"/>
    </source>
</evidence>
<sequence>MFGINRGVGMIVLQILRAFTVIGLCAAVASCWVLMLHLDQARSWFPFEGASIFFLSLLCLGLIISEFPTVNLVKSYIREYFAILGPESGLGWLGSCLVVIGCNLLGKLNQAAFDTRRIGDSYRQLILATGILNLIFGVFNVICTFVWSNRKEGVTARGVRSMGSLAGSPSGPLPKFNDISSYKSSVHEEKPKNKFVSMFWGKTDSPARPNISGPFHNNDYDDDVEDRQSPIVPGVKRPDTALHPMHTASSRYSEAAMSRF</sequence>
<protein>
    <recommendedName>
        <fullName evidence="3">DUF7598 domain-containing protein</fullName>
    </recommendedName>
</protein>
<feature type="transmembrane region" description="Helical" evidence="2">
    <location>
        <begin position="89"/>
        <end position="105"/>
    </location>
</feature>
<dbReference type="Proteomes" id="UP000028045">
    <property type="component" value="Unassembled WGS sequence"/>
</dbReference>
<keyword evidence="5" id="KW-1185">Reference proteome</keyword>
<dbReference type="OrthoDB" id="5327148at2759"/>
<feature type="transmembrane region" description="Helical" evidence="2">
    <location>
        <begin position="50"/>
        <end position="69"/>
    </location>
</feature>
<feature type="transmembrane region" description="Helical" evidence="2">
    <location>
        <begin position="15"/>
        <end position="38"/>
    </location>
</feature>
<dbReference type="EMBL" id="KL648018">
    <property type="protein sequence ID" value="KEY72740.1"/>
    <property type="molecule type" value="Genomic_DNA"/>
</dbReference>
<keyword evidence="2" id="KW-0812">Transmembrane</keyword>
<proteinExistence type="predicted"/>
<name>A0A084B5B1_STACB</name>
<gene>
    <name evidence="4" type="ORF">S7711_02527</name>
</gene>
<feature type="transmembrane region" description="Helical" evidence="2">
    <location>
        <begin position="125"/>
        <end position="147"/>
    </location>
</feature>
<dbReference type="HOGENOM" id="CLU_066685_0_0_1"/>
<dbReference type="PROSITE" id="PS51257">
    <property type="entry name" value="PROKAR_LIPOPROTEIN"/>
    <property type="match status" value="1"/>
</dbReference>
<keyword evidence="2" id="KW-0472">Membrane</keyword>
<evidence type="ECO:0000256" key="1">
    <source>
        <dbReference type="SAM" id="MobiDB-lite"/>
    </source>
</evidence>
<evidence type="ECO:0000313" key="4">
    <source>
        <dbReference type="EMBL" id="KEY72740.1"/>
    </source>
</evidence>
<feature type="region of interest" description="Disordered" evidence="1">
    <location>
        <begin position="209"/>
        <end position="260"/>
    </location>
</feature>
<reference evidence="4 5" key="1">
    <citation type="journal article" date="2014" name="BMC Genomics">
        <title>Comparative genome sequencing reveals chemotype-specific gene clusters in the toxigenic black mold Stachybotrys.</title>
        <authorList>
            <person name="Semeiks J."/>
            <person name="Borek D."/>
            <person name="Otwinowski Z."/>
            <person name="Grishin N.V."/>
        </authorList>
    </citation>
    <scope>NUCLEOTIDE SEQUENCE [LARGE SCALE GENOMIC DNA]</scope>
    <source>
        <strain evidence="5">CBS 109288 / IBT 7711</strain>
    </source>
</reference>
<evidence type="ECO:0000259" key="3">
    <source>
        <dbReference type="Pfam" id="PF24535"/>
    </source>
</evidence>
<organism evidence="4 5">
    <name type="scientific">Stachybotrys chartarum (strain CBS 109288 / IBT 7711)</name>
    <name type="common">Toxic black mold</name>
    <name type="synonym">Stilbospora chartarum</name>
    <dbReference type="NCBI Taxonomy" id="1280523"/>
    <lineage>
        <taxon>Eukaryota</taxon>
        <taxon>Fungi</taxon>
        <taxon>Dikarya</taxon>
        <taxon>Ascomycota</taxon>
        <taxon>Pezizomycotina</taxon>
        <taxon>Sordariomycetes</taxon>
        <taxon>Hypocreomycetidae</taxon>
        <taxon>Hypocreales</taxon>
        <taxon>Stachybotryaceae</taxon>
        <taxon>Stachybotrys</taxon>
    </lineage>
</organism>
<dbReference type="InterPro" id="IPR056019">
    <property type="entry name" value="DUF7598"/>
</dbReference>
<keyword evidence="2" id="KW-1133">Transmembrane helix</keyword>
<dbReference type="AlphaFoldDB" id="A0A084B5B1"/>
<dbReference type="Pfam" id="PF24535">
    <property type="entry name" value="DUF7598"/>
    <property type="match status" value="1"/>
</dbReference>